<evidence type="ECO:0000256" key="1">
    <source>
        <dbReference type="ARBA" id="ARBA00010088"/>
    </source>
</evidence>
<sequence length="503" mass="52978">MRRAPIFIVAMVAAATLVGCASPSAVVPTPESVNSQPASTELAWKQCGRGFDCATMRVPVSYSEPNGPTLGINVVRLPASGDRIGSLVVNPGGPGASGIDYAMAAQVIVSPDVLSHFDLVGFDPRGVGSSTPIHCFTGPDLDALIGADGTPDDAADLAALEDAARIVREGCAQGSPDLVGHLNTEDAARDLDQLRIALGEEKLNFLGKSYGTFLGATYADLFPTYVGRFVLDGVLPPDIDGDKIALGQAQGFEDALRQFMADCLTRADCPFIGGVEAAMTQLGAFIAGLETKPLPGRPNEPDRLLTEALGTYAILMDLYSPNQWPDLRVALRAGLAGNGSPMMEQLDARLGRSPDGTYADNSMDAFYAYTCTDRTMTTNPSELAVLANEWSFGTAGQPAPAPLLGTYFAYANVACADWPYVGSTQAHEIHAADAAPILVVSTRHDPATPYEWGVRLAEQLDHARLVSYDGNGHTAYRKGSECVDSVIDAYLINGSVPTADVSC</sequence>
<dbReference type="Pfam" id="PF08386">
    <property type="entry name" value="Abhydrolase_4"/>
    <property type="match status" value="1"/>
</dbReference>
<dbReference type="PANTHER" id="PTHR43248:SF29">
    <property type="entry name" value="TRIPEPTIDYL AMINOPEPTIDASE"/>
    <property type="match status" value="1"/>
</dbReference>
<feature type="domain" description="Peptidase S33 tripeptidyl aminopeptidase-like C-terminal" evidence="4">
    <location>
        <begin position="402"/>
        <end position="503"/>
    </location>
</feature>
<name>A0A6J7ISU6_9ZZZZ</name>
<comment type="similarity">
    <text evidence="1">Belongs to the peptidase S33 family.</text>
</comment>
<dbReference type="PANTHER" id="PTHR43248">
    <property type="entry name" value="2-SUCCINYL-6-HYDROXY-2,4-CYCLOHEXADIENE-1-CARBOXYLATE SYNTHASE"/>
    <property type="match status" value="1"/>
</dbReference>
<dbReference type="InterPro" id="IPR029058">
    <property type="entry name" value="AB_hydrolase_fold"/>
</dbReference>
<dbReference type="InterPro" id="IPR013595">
    <property type="entry name" value="Pept_S33_TAP-like_C"/>
</dbReference>
<dbReference type="AlphaFoldDB" id="A0A6J7ISU6"/>
<dbReference type="GO" id="GO:0016787">
    <property type="term" value="F:hydrolase activity"/>
    <property type="evidence" value="ECO:0007669"/>
    <property type="project" value="UniProtKB-KW"/>
</dbReference>
<gene>
    <name evidence="5" type="ORF">UFOPK3610_02106</name>
</gene>
<evidence type="ECO:0000256" key="2">
    <source>
        <dbReference type="ARBA" id="ARBA00022729"/>
    </source>
</evidence>
<evidence type="ECO:0000259" key="4">
    <source>
        <dbReference type="Pfam" id="PF08386"/>
    </source>
</evidence>
<dbReference type="SUPFAM" id="SSF53474">
    <property type="entry name" value="alpha/beta-Hydrolases"/>
    <property type="match status" value="1"/>
</dbReference>
<evidence type="ECO:0000256" key="3">
    <source>
        <dbReference type="ARBA" id="ARBA00022801"/>
    </source>
</evidence>
<dbReference type="InterPro" id="IPR051601">
    <property type="entry name" value="Serine_prot/Carboxylest_S33"/>
</dbReference>
<dbReference type="EMBL" id="CAFBMR010000179">
    <property type="protein sequence ID" value="CAB4934298.1"/>
    <property type="molecule type" value="Genomic_DNA"/>
</dbReference>
<protein>
    <submittedName>
        <fullName evidence="5">Unannotated protein</fullName>
    </submittedName>
</protein>
<keyword evidence="3" id="KW-0378">Hydrolase</keyword>
<dbReference type="PROSITE" id="PS51257">
    <property type="entry name" value="PROKAR_LIPOPROTEIN"/>
    <property type="match status" value="1"/>
</dbReference>
<accession>A0A6J7ISU6</accession>
<dbReference type="Gene3D" id="3.40.50.1820">
    <property type="entry name" value="alpha/beta hydrolase"/>
    <property type="match status" value="1"/>
</dbReference>
<evidence type="ECO:0000313" key="5">
    <source>
        <dbReference type="EMBL" id="CAB4934298.1"/>
    </source>
</evidence>
<proteinExistence type="inferred from homology"/>
<organism evidence="5">
    <name type="scientific">freshwater metagenome</name>
    <dbReference type="NCBI Taxonomy" id="449393"/>
    <lineage>
        <taxon>unclassified sequences</taxon>
        <taxon>metagenomes</taxon>
        <taxon>ecological metagenomes</taxon>
    </lineage>
</organism>
<reference evidence="5" key="1">
    <citation type="submission" date="2020-05" db="EMBL/GenBank/DDBJ databases">
        <authorList>
            <person name="Chiriac C."/>
            <person name="Salcher M."/>
            <person name="Ghai R."/>
            <person name="Kavagutti S V."/>
        </authorList>
    </citation>
    <scope>NUCLEOTIDE SEQUENCE</scope>
</reference>
<keyword evidence="2" id="KW-0732">Signal</keyword>